<feature type="transmembrane region" description="Helical" evidence="1">
    <location>
        <begin position="347"/>
        <end position="371"/>
    </location>
</feature>
<dbReference type="Pfam" id="PF13687">
    <property type="entry name" value="DUF4153"/>
    <property type="match status" value="1"/>
</dbReference>
<feature type="transmembrane region" description="Helical" evidence="1">
    <location>
        <begin position="85"/>
        <end position="101"/>
    </location>
</feature>
<feature type="transmembrane region" description="Helical" evidence="1">
    <location>
        <begin position="47"/>
        <end position="65"/>
    </location>
</feature>
<keyword evidence="1" id="KW-0812">Transmembrane</keyword>
<organism evidence="2 3">
    <name type="scientific">Eiseniibacteriota bacterium</name>
    <dbReference type="NCBI Taxonomy" id="2212470"/>
    <lineage>
        <taxon>Bacteria</taxon>
        <taxon>Candidatus Eiseniibacteriota</taxon>
    </lineage>
</organism>
<accession>A0A7Y2E916</accession>
<feature type="transmembrane region" description="Helical" evidence="1">
    <location>
        <begin position="150"/>
        <end position="170"/>
    </location>
</feature>
<protein>
    <submittedName>
        <fullName evidence="2">DUF4153 domain-containing protein</fullName>
    </submittedName>
</protein>
<sequence length="573" mass="65153">MRFFSLDDIAKNALDAFRRHPFVILSGIVCAVIINVLISSGNDQEEVLIRMLMSAVLGLPLFVAIDTFANRAAEKSSGSSRQHLWLRLAGLAFLVVVFFFWSRWQNEVVWRRFVQLALAFHLAAAFTGYLRSQEHNGFWQFNRNLLLRFMTAVFFGGVLFAGISVAFVALDQLFGANIDGEFYLRLFAVIGFVFITWYFASGIPDDFEALEEDTSYPLGVKIFSQFILQPIVILYLLILTAYLVKVLFTQKWPSGWIGYLVSSVSVVGMLSLLLLYPIQHFRENRWVKTYGRLFYIALLPSIFMLFLAIGKRVGQYGVTENRYFLLVLTVWLSGIAVYFIFSKSKAIRVIPISLCLLSLLTSFGPWGAYAVSKRSQVHRLQSILERNELFAAGQVVPAEEDVPLEDRREISATFRYILNTHGYHPVDDWFPGGATAIDTTLKTWKWGRGSGDSHAQKLMAHMNVPYINKWEHRQGQVHQNYFYGQGMHVVPVKGFDYLCPLIANGRFLEAQNLSITTEFHRGTDPTLVIRNADTDEMTVDLAEVLRIIERVQADGVANQKLEAPIEIEAESSW</sequence>
<dbReference type="AlphaFoldDB" id="A0A7Y2E916"/>
<keyword evidence="1" id="KW-1133">Transmembrane helix</keyword>
<feature type="non-terminal residue" evidence="2">
    <location>
        <position position="573"/>
    </location>
</feature>
<gene>
    <name evidence="2" type="ORF">HKN21_11885</name>
</gene>
<feature type="transmembrane region" description="Helical" evidence="1">
    <location>
        <begin position="322"/>
        <end position="341"/>
    </location>
</feature>
<evidence type="ECO:0000313" key="3">
    <source>
        <dbReference type="Proteomes" id="UP000547674"/>
    </source>
</evidence>
<reference evidence="2 3" key="1">
    <citation type="submission" date="2020-03" db="EMBL/GenBank/DDBJ databases">
        <title>Metabolic flexibility allows generalist bacteria to become dominant in a frequently disturbed ecosystem.</title>
        <authorList>
            <person name="Chen Y.-J."/>
            <person name="Leung P.M."/>
            <person name="Bay S.K."/>
            <person name="Hugenholtz P."/>
            <person name="Kessler A.J."/>
            <person name="Shelley G."/>
            <person name="Waite D.W."/>
            <person name="Cook P.L."/>
            <person name="Greening C."/>
        </authorList>
    </citation>
    <scope>NUCLEOTIDE SEQUENCE [LARGE SCALE GENOMIC DNA]</scope>
    <source>
        <strain evidence="2">SS_bin_28</strain>
    </source>
</reference>
<dbReference type="InterPro" id="IPR025291">
    <property type="entry name" value="DUF4153"/>
</dbReference>
<comment type="caution">
    <text evidence="2">The sequence shown here is derived from an EMBL/GenBank/DDBJ whole genome shotgun (WGS) entry which is preliminary data.</text>
</comment>
<feature type="transmembrane region" description="Helical" evidence="1">
    <location>
        <begin position="290"/>
        <end position="310"/>
    </location>
</feature>
<feature type="transmembrane region" description="Helical" evidence="1">
    <location>
        <begin position="20"/>
        <end position="38"/>
    </location>
</feature>
<dbReference type="EMBL" id="JABDJR010000480">
    <property type="protein sequence ID" value="NNF07454.1"/>
    <property type="molecule type" value="Genomic_DNA"/>
</dbReference>
<feature type="transmembrane region" description="Helical" evidence="1">
    <location>
        <begin position="113"/>
        <end position="130"/>
    </location>
</feature>
<name>A0A7Y2E916_UNCEI</name>
<evidence type="ECO:0000313" key="2">
    <source>
        <dbReference type="EMBL" id="NNF07454.1"/>
    </source>
</evidence>
<dbReference type="Proteomes" id="UP000547674">
    <property type="component" value="Unassembled WGS sequence"/>
</dbReference>
<feature type="transmembrane region" description="Helical" evidence="1">
    <location>
        <begin position="182"/>
        <end position="200"/>
    </location>
</feature>
<feature type="transmembrane region" description="Helical" evidence="1">
    <location>
        <begin position="220"/>
        <end position="244"/>
    </location>
</feature>
<keyword evidence="1" id="KW-0472">Membrane</keyword>
<evidence type="ECO:0000256" key="1">
    <source>
        <dbReference type="SAM" id="Phobius"/>
    </source>
</evidence>
<proteinExistence type="predicted"/>
<feature type="transmembrane region" description="Helical" evidence="1">
    <location>
        <begin position="256"/>
        <end position="278"/>
    </location>
</feature>